<evidence type="ECO:0000313" key="3">
    <source>
        <dbReference type="Proteomes" id="UP000541421"/>
    </source>
</evidence>
<accession>A0A7Y4L7V0</accession>
<dbReference type="Proteomes" id="UP000541421">
    <property type="component" value="Unassembled WGS sequence"/>
</dbReference>
<keyword evidence="1" id="KW-0812">Transmembrane</keyword>
<evidence type="ECO:0000256" key="1">
    <source>
        <dbReference type="SAM" id="Phobius"/>
    </source>
</evidence>
<keyword evidence="1" id="KW-0472">Membrane</keyword>
<name>A0A7Y4L7V0_9BURK</name>
<evidence type="ECO:0000313" key="2">
    <source>
        <dbReference type="EMBL" id="NOL48564.1"/>
    </source>
</evidence>
<organism evidence="2 3">
    <name type="scientific">Pelistega europaea</name>
    <dbReference type="NCBI Taxonomy" id="106147"/>
    <lineage>
        <taxon>Bacteria</taxon>
        <taxon>Pseudomonadati</taxon>
        <taxon>Pseudomonadota</taxon>
        <taxon>Betaproteobacteria</taxon>
        <taxon>Burkholderiales</taxon>
        <taxon>Alcaligenaceae</taxon>
        <taxon>Pelistega</taxon>
    </lineage>
</organism>
<dbReference type="RefSeq" id="WP_171587555.1">
    <property type="nucleotide sequence ID" value="NZ_JABGBO010000001.1"/>
</dbReference>
<keyword evidence="1" id="KW-1133">Transmembrane helix</keyword>
<sequence length="102" mass="11371">MGVEIFNIPWFTAIQREVPKDKIGRISALDFLVSYGMSPLALAILPFFIQSFGQMSVLLICGGLTITSALLALLVPGAWYMRDPRREQPLGKWGEVNSCLRK</sequence>
<keyword evidence="3" id="KW-1185">Reference proteome</keyword>
<dbReference type="EMBL" id="JABGBO010000001">
    <property type="protein sequence ID" value="NOL48564.1"/>
    <property type="molecule type" value="Genomic_DNA"/>
</dbReference>
<gene>
    <name evidence="2" type="ORF">HKX40_00220</name>
</gene>
<feature type="transmembrane region" description="Helical" evidence="1">
    <location>
        <begin position="29"/>
        <end position="49"/>
    </location>
</feature>
<comment type="caution">
    <text evidence="2">The sequence shown here is derived from an EMBL/GenBank/DDBJ whole genome shotgun (WGS) entry which is preliminary data.</text>
</comment>
<feature type="transmembrane region" description="Helical" evidence="1">
    <location>
        <begin position="55"/>
        <end position="80"/>
    </location>
</feature>
<protein>
    <submittedName>
        <fullName evidence="2">Uncharacterized protein</fullName>
    </submittedName>
</protein>
<dbReference type="SUPFAM" id="SSF103473">
    <property type="entry name" value="MFS general substrate transporter"/>
    <property type="match status" value="1"/>
</dbReference>
<proteinExistence type="predicted"/>
<reference evidence="2 3" key="1">
    <citation type="submission" date="2020-05" db="EMBL/GenBank/DDBJ databases">
        <authorList>
            <person name="Niu N."/>
        </authorList>
    </citation>
    <scope>NUCLEOTIDE SEQUENCE [LARGE SCALE GENOMIC DNA]</scope>
    <source>
        <strain evidence="2 3">LMG10982</strain>
    </source>
</reference>
<dbReference type="AlphaFoldDB" id="A0A7Y4L7V0"/>
<dbReference type="InterPro" id="IPR036259">
    <property type="entry name" value="MFS_trans_sf"/>
</dbReference>